<keyword evidence="3 5" id="KW-0687">Ribonucleoprotein</keyword>
<keyword evidence="2 5" id="KW-0689">Ribosomal protein</keyword>
<evidence type="ECO:0000256" key="3">
    <source>
        <dbReference type="ARBA" id="ARBA00023274"/>
    </source>
</evidence>
<gene>
    <name evidence="5" type="primary">rpmC</name>
</gene>
<dbReference type="GO" id="GO:0003735">
    <property type="term" value="F:structural constituent of ribosome"/>
    <property type="evidence" value="ECO:0007669"/>
    <property type="project" value="InterPro"/>
</dbReference>
<protein>
    <recommendedName>
        <fullName evidence="4 5">Large ribosomal subunit protein uL29</fullName>
    </recommendedName>
</protein>
<dbReference type="NCBIfam" id="TIGR00012">
    <property type="entry name" value="L29"/>
    <property type="match status" value="1"/>
</dbReference>
<evidence type="ECO:0000256" key="1">
    <source>
        <dbReference type="ARBA" id="ARBA00009254"/>
    </source>
</evidence>
<dbReference type="GO" id="GO:0005840">
    <property type="term" value="C:ribosome"/>
    <property type="evidence" value="ECO:0007669"/>
    <property type="project" value="UniProtKB-KW"/>
</dbReference>
<evidence type="ECO:0000256" key="5">
    <source>
        <dbReference type="HAMAP-Rule" id="MF_00374"/>
    </source>
</evidence>
<dbReference type="SUPFAM" id="SSF46561">
    <property type="entry name" value="Ribosomal protein L29 (L29p)"/>
    <property type="match status" value="1"/>
</dbReference>
<dbReference type="GO" id="GO:0006412">
    <property type="term" value="P:translation"/>
    <property type="evidence" value="ECO:0007669"/>
    <property type="project" value="UniProtKB-UniRule"/>
</dbReference>
<evidence type="ECO:0000256" key="4">
    <source>
        <dbReference type="ARBA" id="ARBA00035204"/>
    </source>
</evidence>
<dbReference type="InterPro" id="IPR036049">
    <property type="entry name" value="Ribosomal_uL29_sf"/>
</dbReference>
<sequence>MKRRELVDLRKSEAKDLTSKVKEKKLELAKSRVKIVSGEEKNVKKVANLKKEIAQLLTIIREKELTQVETKEETK</sequence>
<dbReference type="HAMAP" id="MF_00374">
    <property type="entry name" value="Ribosomal_uL29"/>
    <property type="match status" value="1"/>
</dbReference>
<comment type="similarity">
    <text evidence="1 5">Belongs to the universal ribosomal protein uL29 family.</text>
</comment>
<dbReference type="AlphaFoldDB" id="A0A0H4T684"/>
<evidence type="ECO:0000313" key="6">
    <source>
        <dbReference type="EMBL" id="AKQ03256.1"/>
    </source>
</evidence>
<proteinExistence type="inferred from homology"/>
<reference evidence="6" key="1">
    <citation type="journal article" date="2015" name="ISME J.">
        <title>Aquifer environment selects for microbial species cohorts in sediment and groundwater.</title>
        <authorList>
            <person name="Hug L.A."/>
            <person name="Thomas B.C."/>
            <person name="Brown C.T."/>
            <person name="Frischkorn K.R."/>
            <person name="Williams K.H."/>
            <person name="Tringe S.G."/>
            <person name="Banfield J.F."/>
        </authorList>
    </citation>
    <scope>NUCLEOTIDE SEQUENCE</scope>
</reference>
<evidence type="ECO:0000256" key="2">
    <source>
        <dbReference type="ARBA" id="ARBA00022980"/>
    </source>
</evidence>
<dbReference type="Pfam" id="PF00831">
    <property type="entry name" value="Ribosomal_L29"/>
    <property type="match status" value="1"/>
</dbReference>
<organism evidence="6">
    <name type="scientific">uncultured Microgenomates bacterium Rifle_16ft_4_minimus_37906</name>
    <dbReference type="NCBI Taxonomy" id="1665116"/>
    <lineage>
        <taxon>Bacteria</taxon>
        <taxon>Candidatus Microgenomatota</taxon>
        <taxon>environmental samples</taxon>
    </lineage>
</organism>
<accession>A0A0H4T684</accession>
<dbReference type="InterPro" id="IPR001854">
    <property type="entry name" value="Ribosomal_uL29"/>
</dbReference>
<dbReference type="GO" id="GO:1990904">
    <property type="term" value="C:ribonucleoprotein complex"/>
    <property type="evidence" value="ECO:0007669"/>
    <property type="project" value="UniProtKB-KW"/>
</dbReference>
<dbReference type="EMBL" id="KT007009">
    <property type="protein sequence ID" value="AKQ03256.1"/>
    <property type="molecule type" value="Genomic_DNA"/>
</dbReference>
<dbReference type="Gene3D" id="1.10.287.310">
    <property type="match status" value="1"/>
</dbReference>
<name>A0A0H4T684_9BACT</name>